<dbReference type="Proteomes" id="UP000237631">
    <property type="component" value="Unassembled WGS sequence"/>
</dbReference>
<keyword evidence="3" id="KW-1185">Reference proteome</keyword>
<dbReference type="OrthoDB" id="3647605at2759"/>
<sequence length="199" mass="21826">MAAQDKGIDLHAIEVDLSCFDKLRSVLRSRQQGSTRYPAREFLDSLEACKLQYEVVFAEYGDRLSKTDRQLLLAEVDSLDELIRVEREPEVASANSESPALKQESMISSSQEASCIDIHDHDRNADNSSKADESPEHPVVEIVGVVDIGAGEEVKDSNSVAELDGIEAGDVDPALLRSFSETDVDDHDSESILTPFTSS</sequence>
<evidence type="ECO:0000313" key="3">
    <source>
        <dbReference type="Proteomes" id="UP000237631"/>
    </source>
</evidence>
<organism evidence="2 3">
    <name type="scientific">Cercospora berteroae</name>
    <dbReference type="NCBI Taxonomy" id="357750"/>
    <lineage>
        <taxon>Eukaryota</taxon>
        <taxon>Fungi</taxon>
        <taxon>Dikarya</taxon>
        <taxon>Ascomycota</taxon>
        <taxon>Pezizomycotina</taxon>
        <taxon>Dothideomycetes</taxon>
        <taxon>Dothideomycetidae</taxon>
        <taxon>Mycosphaerellales</taxon>
        <taxon>Mycosphaerellaceae</taxon>
        <taxon>Cercospora</taxon>
    </lineage>
</organism>
<evidence type="ECO:0000313" key="2">
    <source>
        <dbReference type="EMBL" id="PPJ58874.1"/>
    </source>
</evidence>
<protein>
    <submittedName>
        <fullName evidence="2">Uncharacterized protein</fullName>
    </submittedName>
</protein>
<reference evidence="3" key="1">
    <citation type="journal article" date="2017" name="bioRxiv">
        <title>Conservation of a gene cluster reveals novel cercosporin biosynthetic mechanisms and extends production to the genus Colletotrichum.</title>
        <authorList>
            <person name="de Jonge R."/>
            <person name="Ebert M.K."/>
            <person name="Huitt-Roehl C.R."/>
            <person name="Pal P."/>
            <person name="Suttle J.C."/>
            <person name="Spanner R.E."/>
            <person name="Neubauer J.D."/>
            <person name="Jurick W.M.II."/>
            <person name="Stott K.A."/>
            <person name="Secor G.A."/>
            <person name="Thomma B.P.H.J."/>
            <person name="Van de Peer Y."/>
            <person name="Townsend C.A."/>
            <person name="Bolton M.D."/>
        </authorList>
    </citation>
    <scope>NUCLEOTIDE SEQUENCE [LARGE SCALE GENOMIC DNA]</scope>
    <source>
        <strain evidence="3">CBS538.71</strain>
    </source>
</reference>
<accession>A0A2S6CGM5</accession>
<comment type="caution">
    <text evidence="2">The sequence shown here is derived from an EMBL/GenBank/DDBJ whole genome shotgun (WGS) entry which is preliminary data.</text>
</comment>
<gene>
    <name evidence="2" type="ORF">CBER1_04433</name>
</gene>
<dbReference type="EMBL" id="PNEN01000438">
    <property type="protein sequence ID" value="PPJ58874.1"/>
    <property type="molecule type" value="Genomic_DNA"/>
</dbReference>
<name>A0A2S6CGM5_9PEZI</name>
<proteinExistence type="predicted"/>
<dbReference type="AlphaFoldDB" id="A0A2S6CGM5"/>
<feature type="region of interest" description="Disordered" evidence="1">
    <location>
        <begin position="180"/>
        <end position="199"/>
    </location>
</feature>
<evidence type="ECO:0000256" key="1">
    <source>
        <dbReference type="SAM" id="MobiDB-lite"/>
    </source>
</evidence>